<dbReference type="NCBIfam" id="TIGR00689">
    <property type="entry name" value="rpiB_lacA_lacB"/>
    <property type="match status" value="1"/>
</dbReference>
<feature type="active site" description="Proton acceptor" evidence="2">
    <location>
        <position position="61"/>
    </location>
</feature>
<feature type="active site" description="Proton donor" evidence="2">
    <location>
        <position position="93"/>
    </location>
</feature>
<dbReference type="Proteomes" id="UP000183144">
    <property type="component" value="Unassembled WGS sequence"/>
</dbReference>
<evidence type="ECO:0000313" key="4">
    <source>
        <dbReference type="Proteomes" id="UP000183144"/>
    </source>
</evidence>
<protein>
    <recommendedName>
        <fullName evidence="5">Ribose-5-phosphate isomerase</fullName>
    </recommendedName>
</protein>
<proteinExistence type="inferred from homology"/>
<dbReference type="GO" id="GO:0019316">
    <property type="term" value="P:D-allose catabolic process"/>
    <property type="evidence" value="ECO:0007669"/>
    <property type="project" value="TreeGrafter"/>
</dbReference>
<dbReference type="EMBL" id="MNUI01000075">
    <property type="protein sequence ID" value="OIN88340.1"/>
    <property type="molecule type" value="Genomic_DNA"/>
</dbReference>
<evidence type="ECO:0008006" key="5">
    <source>
        <dbReference type="Google" id="ProtNLM"/>
    </source>
</evidence>
<reference evidence="3 4" key="1">
    <citation type="journal article" date="2016" name="Environ. Microbiol.">
        <title>Genomic resolution of a cold subsurface aquifer community provides metabolic insights for novel microbes adapted to high CO concentrations.</title>
        <authorList>
            <person name="Probst A.J."/>
            <person name="Castelle C.J."/>
            <person name="Singh A."/>
            <person name="Brown C.T."/>
            <person name="Anantharaman K."/>
            <person name="Sharon I."/>
            <person name="Hug L.A."/>
            <person name="Burstein D."/>
            <person name="Emerson J.B."/>
            <person name="Thomas B.C."/>
            <person name="Banfield J.F."/>
        </authorList>
    </citation>
    <scope>NUCLEOTIDE SEQUENCE [LARGE SCALE GENOMIC DNA]</scope>
    <source>
        <strain evidence="3">CG1_02_47_37</strain>
    </source>
</reference>
<dbReference type="PANTHER" id="PTHR30345">
    <property type="entry name" value="RIBOSE-5-PHOSPHATE ISOMERASE B"/>
    <property type="match status" value="1"/>
</dbReference>
<dbReference type="Gene3D" id="3.40.1400.10">
    <property type="entry name" value="Sugar-phosphate isomerase, RpiB/LacA/LacB"/>
    <property type="match status" value="1"/>
</dbReference>
<evidence type="ECO:0000256" key="1">
    <source>
        <dbReference type="ARBA" id="ARBA00008754"/>
    </source>
</evidence>
<dbReference type="GO" id="GO:0004751">
    <property type="term" value="F:ribose-5-phosphate isomerase activity"/>
    <property type="evidence" value="ECO:0007669"/>
    <property type="project" value="TreeGrafter"/>
</dbReference>
<evidence type="ECO:0000313" key="3">
    <source>
        <dbReference type="EMBL" id="OIN88340.1"/>
    </source>
</evidence>
<dbReference type="GO" id="GO:0009052">
    <property type="term" value="P:pentose-phosphate shunt, non-oxidative branch"/>
    <property type="evidence" value="ECO:0007669"/>
    <property type="project" value="TreeGrafter"/>
</dbReference>
<dbReference type="InterPro" id="IPR036569">
    <property type="entry name" value="RpiB_LacA_LacB_sf"/>
</dbReference>
<sequence length="145" mass="16375">MKIFLGADHRGFKLKEKIKVWLKATVDLGNNRYDPEDDFPDYAALVAQKVSQGEGLGIVICGSGGMALVANKFKNVRAVECWHELAAIHAKEHDAANVIMLPADFVDETTAKKIVFAWLKTKTLVDEKHQRRLNKLKQIEERNFV</sequence>
<organism evidence="3 4">
    <name type="scientific">Candidatus Beckwithbacteria bacterium CG1_02_47_37</name>
    <dbReference type="NCBI Taxonomy" id="1805034"/>
    <lineage>
        <taxon>Bacteria</taxon>
        <taxon>Candidatus Beckwithiibacteriota</taxon>
    </lineage>
</organism>
<dbReference type="AlphaFoldDB" id="A0A1J4RPY0"/>
<comment type="similarity">
    <text evidence="1">Belongs to the LacAB/RpiB family.</text>
</comment>
<dbReference type="SUPFAM" id="SSF89623">
    <property type="entry name" value="Ribose/Galactose isomerase RpiB/AlsB"/>
    <property type="match status" value="1"/>
</dbReference>
<dbReference type="PANTHER" id="PTHR30345:SF0">
    <property type="entry name" value="DNA DAMAGE-REPAIR_TOLERATION PROTEIN DRT102"/>
    <property type="match status" value="1"/>
</dbReference>
<dbReference type="STRING" id="1805034.AUJ59_04140"/>
<name>A0A1J4RPY0_9BACT</name>
<dbReference type="Pfam" id="PF02502">
    <property type="entry name" value="LacAB_rpiB"/>
    <property type="match status" value="1"/>
</dbReference>
<evidence type="ECO:0000256" key="2">
    <source>
        <dbReference type="PIRSR" id="PIRSR005384-1"/>
    </source>
</evidence>
<dbReference type="InterPro" id="IPR003500">
    <property type="entry name" value="RpiB_LacA_LacB"/>
</dbReference>
<accession>A0A1J4RPY0</accession>
<gene>
    <name evidence="3" type="ORF">AUJ59_04140</name>
</gene>
<comment type="caution">
    <text evidence="3">The sequence shown here is derived from an EMBL/GenBank/DDBJ whole genome shotgun (WGS) entry which is preliminary data.</text>
</comment>
<dbReference type="PIRSF" id="PIRSF005384">
    <property type="entry name" value="RpiB_LacA_B"/>
    <property type="match status" value="1"/>
</dbReference>